<dbReference type="Gene3D" id="1.10.357.10">
    <property type="entry name" value="Tetracycline Repressor, domain 2"/>
    <property type="match status" value="1"/>
</dbReference>
<dbReference type="SUPFAM" id="SSF46689">
    <property type="entry name" value="Homeodomain-like"/>
    <property type="match status" value="1"/>
</dbReference>
<dbReference type="InterPro" id="IPR001647">
    <property type="entry name" value="HTH_TetR"/>
</dbReference>
<evidence type="ECO:0000256" key="1">
    <source>
        <dbReference type="ARBA" id="ARBA00023125"/>
    </source>
</evidence>
<keyword evidence="5" id="KW-1185">Reference proteome</keyword>
<protein>
    <submittedName>
        <fullName evidence="4">TetR/AcrR family transcriptional regulator</fullName>
    </submittedName>
</protein>
<evidence type="ECO:0000259" key="3">
    <source>
        <dbReference type="PROSITE" id="PS50977"/>
    </source>
</evidence>
<dbReference type="InterPro" id="IPR009057">
    <property type="entry name" value="Homeodomain-like_sf"/>
</dbReference>
<name>A0A923SPE8_9BACT</name>
<dbReference type="SUPFAM" id="SSF48498">
    <property type="entry name" value="Tetracyclin repressor-like, C-terminal domain"/>
    <property type="match status" value="1"/>
</dbReference>
<dbReference type="RefSeq" id="WP_187068095.1">
    <property type="nucleotide sequence ID" value="NZ_JACRVF010000004.1"/>
</dbReference>
<reference evidence="4" key="1">
    <citation type="submission" date="2020-08" db="EMBL/GenBank/DDBJ databases">
        <title>Pontibacter sp. SD6 16S ribosomal RNA gene Genome sequencing and assembly.</title>
        <authorList>
            <person name="Kang M."/>
        </authorList>
    </citation>
    <scope>NUCLEOTIDE SEQUENCE</scope>
    <source>
        <strain evidence="4">SD6</strain>
    </source>
</reference>
<dbReference type="AlphaFoldDB" id="A0A923SPE8"/>
<dbReference type="Proteomes" id="UP000603640">
    <property type="component" value="Unassembled WGS sequence"/>
</dbReference>
<gene>
    <name evidence="4" type="ORF">H8S84_14605</name>
</gene>
<comment type="caution">
    <text evidence="4">The sequence shown here is derived from an EMBL/GenBank/DDBJ whole genome shotgun (WGS) entry which is preliminary data.</text>
</comment>
<dbReference type="Pfam" id="PF08359">
    <property type="entry name" value="TetR_C_4"/>
    <property type="match status" value="1"/>
</dbReference>
<keyword evidence="1 2" id="KW-0238">DNA-binding</keyword>
<dbReference type="PROSITE" id="PS50977">
    <property type="entry name" value="HTH_TETR_2"/>
    <property type="match status" value="1"/>
</dbReference>
<organism evidence="4 5">
    <name type="scientific">Pontibacter cellulosilyticus</name>
    <dbReference type="NCBI Taxonomy" id="1720253"/>
    <lineage>
        <taxon>Bacteria</taxon>
        <taxon>Pseudomonadati</taxon>
        <taxon>Bacteroidota</taxon>
        <taxon>Cytophagia</taxon>
        <taxon>Cytophagales</taxon>
        <taxon>Hymenobacteraceae</taxon>
        <taxon>Pontibacter</taxon>
    </lineage>
</organism>
<proteinExistence type="predicted"/>
<evidence type="ECO:0000313" key="5">
    <source>
        <dbReference type="Proteomes" id="UP000603640"/>
    </source>
</evidence>
<feature type="DNA-binding region" description="H-T-H motif" evidence="2">
    <location>
        <begin position="24"/>
        <end position="43"/>
    </location>
</feature>
<evidence type="ECO:0000313" key="4">
    <source>
        <dbReference type="EMBL" id="MBC5994075.1"/>
    </source>
</evidence>
<dbReference type="InterPro" id="IPR036271">
    <property type="entry name" value="Tet_transcr_reg_TetR-rel_C_sf"/>
</dbReference>
<feature type="domain" description="HTH tetR-type" evidence="3">
    <location>
        <begin position="1"/>
        <end position="61"/>
    </location>
</feature>
<dbReference type="EMBL" id="JACRVF010000004">
    <property type="protein sequence ID" value="MBC5994075.1"/>
    <property type="molecule type" value="Genomic_DNA"/>
</dbReference>
<dbReference type="InterPro" id="IPR013570">
    <property type="entry name" value="Tscrpt_reg_YsiA_C"/>
</dbReference>
<sequence>MTFLETILDEILQIFKREGIEANTEADIIRKLDIRSTTFHELFSSRENMVLQVIRYDVEQQKREQSELLAKASNPVEQIMMLLVNGIQKMKQINPVFIADLQKYPEAWQVSINYVTNNNQEVNADILNQGIIEGYFRKDLNLQLVTKIILEQFFMMINPAVFPPGKYDLAEVFRSIYLYYVRGICTDAGGKQAEEFFARTNL</sequence>
<evidence type="ECO:0000256" key="2">
    <source>
        <dbReference type="PROSITE-ProRule" id="PRU00335"/>
    </source>
</evidence>
<dbReference type="GO" id="GO:0003677">
    <property type="term" value="F:DNA binding"/>
    <property type="evidence" value="ECO:0007669"/>
    <property type="project" value="UniProtKB-UniRule"/>
</dbReference>
<accession>A0A923SPE8</accession>